<evidence type="ECO:0000259" key="3">
    <source>
        <dbReference type="Pfam" id="PF03629"/>
    </source>
</evidence>
<evidence type="ECO:0000256" key="2">
    <source>
        <dbReference type="SAM" id="SignalP"/>
    </source>
</evidence>
<protein>
    <submittedName>
        <fullName evidence="4">Sialate O-acetylesterase</fullName>
    </submittedName>
</protein>
<keyword evidence="5" id="KW-1185">Reference proteome</keyword>
<dbReference type="SUPFAM" id="SSF52266">
    <property type="entry name" value="SGNH hydrolase"/>
    <property type="match status" value="1"/>
</dbReference>
<dbReference type="PROSITE" id="PS51257">
    <property type="entry name" value="PROKAR_LIPOPROTEIN"/>
    <property type="match status" value="1"/>
</dbReference>
<dbReference type="AlphaFoldDB" id="A0A372NPK1"/>
<dbReference type="InterPro" id="IPR039329">
    <property type="entry name" value="SIAE"/>
</dbReference>
<reference evidence="4 5" key="1">
    <citation type="submission" date="2018-08" db="EMBL/GenBank/DDBJ databases">
        <title>Mucilaginibacter sp. MYSH2.</title>
        <authorList>
            <person name="Seo T."/>
        </authorList>
    </citation>
    <scope>NUCLEOTIDE SEQUENCE [LARGE SCALE GENOMIC DNA]</scope>
    <source>
        <strain evidence="4 5">MYSH2</strain>
    </source>
</reference>
<keyword evidence="2" id="KW-0732">Signal</keyword>
<dbReference type="OrthoDB" id="9816001at2"/>
<proteinExistence type="predicted"/>
<comment type="caution">
    <text evidence="4">The sequence shown here is derived from an EMBL/GenBank/DDBJ whole genome shotgun (WGS) entry which is preliminary data.</text>
</comment>
<evidence type="ECO:0000256" key="1">
    <source>
        <dbReference type="ARBA" id="ARBA00022801"/>
    </source>
</evidence>
<dbReference type="InterPro" id="IPR013783">
    <property type="entry name" value="Ig-like_fold"/>
</dbReference>
<dbReference type="InterPro" id="IPR005181">
    <property type="entry name" value="SASA"/>
</dbReference>
<dbReference type="RefSeq" id="WP_117393001.1">
    <property type="nucleotide sequence ID" value="NZ_QWDC01000003.1"/>
</dbReference>
<keyword evidence="1" id="KW-0378">Hydrolase</keyword>
<dbReference type="PANTHER" id="PTHR22901:SF0">
    <property type="entry name" value="SIALATE O-ACETYLESTERASE"/>
    <property type="match status" value="1"/>
</dbReference>
<dbReference type="GO" id="GO:0005975">
    <property type="term" value="P:carbohydrate metabolic process"/>
    <property type="evidence" value="ECO:0007669"/>
    <property type="project" value="TreeGrafter"/>
</dbReference>
<dbReference type="InterPro" id="IPR036514">
    <property type="entry name" value="SGNH_hydro_sf"/>
</dbReference>
<organism evidence="4 5">
    <name type="scientific">Mucilaginibacter conchicola</name>
    <dbReference type="NCBI Taxonomy" id="2303333"/>
    <lineage>
        <taxon>Bacteria</taxon>
        <taxon>Pseudomonadati</taxon>
        <taxon>Bacteroidota</taxon>
        <taxon>Sphingobacteriia</taxon>
        <taxon>Sphingobacteriales</taxon>
        <taxon>Sphingobacteriaceae</taxon>
        <taxon>Mucilaginibacter</taxon>
    </lineage>
</organism>
<feature type="signal peptide" evidence="2">
    <location>
        <begin position="1"/>
        <end position="20"/>
    </location>
</feature>
<feature type="chain" id="PRO_5016720737" evidence="2">
    <location>
        <begin position="21"/>
        <end position="497"/>
    </location>
</feature>
<dbReference type="GO" id="GO:0001681">
    <property type="term" value="F:sialate O-acetylesterase activity"/>
    <property type="evidence" value="ECO:0007669"/>
    <property type="project" value="InterPro"/>
</dbReference>
<gene>
    <name evidence="4" type="ORF">D0C36_17750</name>
</gene>
<dbReference type="PANTHER" id="PTHR22901">
    <property type="entry name" value="SIALATE O-ACETYLESTERASE"/>
    <property type="match status" value="1"/>
</dbReference>
<dbReference type="EMBL" id="QWDC01000003">
    <property type="protein sequence ID" value="RFZ90798.1"/>
    <property type="molecule type" value="Genomic_DNA"/>
</dbReference>
<name>A0A372NPK1_9SPHI</name>
<evidence type="ECO:0000313" key="5">
    <source>
        <dbReference type="Proteomes" id="UP000264217"/>
    </source>
</evidence>
<dbReference type="Gene3D" id="2.60.40.10">
    <property type="entry name" value="Immunoglobulins"/>
    <property type="match status" value="1"/>
</dbReference>
<accession>A0A372NPK1</accession>
<feature type="domain" description="Sialate O-acetylesterase" evidence="3">
    <location>
        <begin position="129"/>
        <end position="384"/>
    </location>
</feature>
<dbReference type="Gene3D" id="3.40.50.1110">
    <property type="entry name" value="SGNH hydrolase"/>
    <property type="match status" value="1"/>
</dbReference>
<sequence length="497" mass="54357">MKSYLHAVKLRLLIAVALLAVITGCKKQNPITPDEPVDPPVTGVAFSVSNLLQDNMVLQRNKPINIWGTGEPGTVVTVTDTWGTTANAKADNKGIWTVALPATGTQSTAQELHITAGQQAVNLKNILVGDVWVCAGQSNMNMPMGKNATFAGVENYQAEIAAANYPQIRSYTVKEDYETDPVEFLKAKADWITCTPETAANLSAVAYYFARKINTDEGVPVGIIVSSVNGSWCETWTPLSVFTSDGVLFALYNNTHQSSQLYNGMINPLRKMSITGFNWYQGENNQNFQPYSSYTDLNAAMIKGWREKFNQGDLPFNYVQITPFDDKGTNDPTVFGLANFREAQSNVRTKATNSAMVVTMDVGDVADHHPKYKKQVGERLASIALNKTYGKNVAYAGPKYQSYTQAGNEVTIKFDAGTATGLTTIDNAPLKQFFFVAGADKVFRQGEASIIGNEIKIKVPQAISQVLAVRYAYTNYPVTNLQNAAGLPAEPFRTDSW</sequence>
<dbReference type="Pfam" id="PF03629">
    <property type="entry name" value="SASA"/>
    <property type="match status" value="1"/>
</dbReference>
<evidence type="ECO:0000313" key="4">
    <source>
        <dbReference type="EMBL" id="RFZ90798.1"/>
    </source>
</evidence>
<dbReference type="Proteomes" id="UP000264217">
    <property type="component" value="Unassembled WGS sequence"/>
</dbReference>